<protein>
    <submittedName>
        <fullName evidence="1">Uncharacterized protein</fullName>
    </submittedName>
</protein>
<accession>A0ACC1DCS9</accession>
<sequence length="259" mass="28866">MKLSVLLLALCAFAAAAPKLKKHEIFAIDVLADDSPEGRNILVDNLVRQLIAFLRNLINNGSDLFGIPPLDPLEIDHFYLELPAMLLNLSLELQKINANGFGGFLVHRSNLNLRDLTFDIDISVPAVDISAELYDMVGDLFGAIPLYGKGKAYFRVENFRVRTLMHLKQSEDGQSILIDRFENTNFVIPNLKSEITGAIGGGDIDAIVNAMIEDVIIDYINRFQRPISSAVSSLAVTMLNPVLDQLDTWRYIGWLIPRN</sequence>
<reference evidence="1 2" key="1">
    <citation type="journal article" date="2021" name="Front. Genet.">
        <title>Chromosome-Level Genome Assembly Reveals Significant Gene Expansion in the Toll and IMD Signaling Pathways of Dendrolimus kikuchii.</title>
        <authorList>
            <person name="Zhou J."/>
            <person name="Wu P."/>
            <person name="Xiong Z."/>
            <person name="Liu N."/>
            <person name="Zhao N."/>
            <person name="Ji M."/>
            <person name="Qiu Y."/>
            <person name="Yang B."/>
        </authorList>
    </citation>
    <scope>NUCLEOTIDE SEQUENCE [LARGE SCALE GENOMIC DNA]</scope>
    <source>
        <strain evidence="1">Ann1</strain>
    </source>
</reference>
<evidence type="ECO:0000313" key="1">
    <source>
        <dbReference type="EMBL" id="KAJ0181237.1"/>
    </source>
</evidence>
<gene>
    <name evidence="1" type="ORF">K1T71_003322</name>
</gene>
<evidence type="ECO:0000313" key="2">
    <source>
        <dbReference type="Proteomes" id="UP000824533"/>
    </source>
</evidence>
<dbReference type="EMBL" id="CM034391">
    <property type="protein sequence ID" value="KAJ0181237.1"/>
    <property type="molecule type" value="Genomic_DNA"/>
</dbReference>
<organism evidence="1 2">
    <name type="scientific">Dendrolimus kikuchii</name>
    <dbReference type="NCBI Taxonomy" id="765133"/>
    <lineage>
        <taxon>Eukaryota</taxon>
        <taxon>Metazoa</taxon>
        <taxon>Ecdysozoa</taxon>
        <taxon>Arthropoda</taxon>
        <taxon>Hexapoda</taxon>
        <taxon>Insecta</taxon>
        <taxon>Pterygota</taxon>
        <taxon>Neoptera</taxon>
        <taxon>Endopterygota</taxon>
        <taxon>Lepidoptera</taxon>
        <taxon>Glossata</taxon>
        <taxon>Ditrysia</taxon>
        <taxon>Bombycoidea</taxon>
        <taxon>Lasiocampidae</taxon>
        <taxon>Dendrolimus</taxon>
    </lineage>
</organism>
<comment type="caution">
    <text evidence="1">The sequence shown here is derived from an EMBL/GenBank/DDBJ whole genome shotgun (WGS) entry which is preliminary data.</text>
</comment>
<proteinExistence type="predicted"/>
<keyword evidence="2" id="KW-1185">Reference proteome</keyword>
<name>A0ACC1DCS9_9NEOP</name>
<dbReference type="Proteomes" id="UP000824533">
    <property type="component" value="Linkage Group LG05"/>
</dbReference>